<accession>A0ABT7DS26</accession>
<sequence>MPIDAAAVATYLQQNPQFFEEYADLLSEIFIPHPHGGRAIPIAERQILTLREKNKMLEGKLAELIQFGEENDQIGDKVHKLSAALLQTTDLSGVVGTLQYHLQEHFHVPHVALRLWLDGLDSSLIECSDVSSEVRSLADSLVTAPYCGPYVTDEVINWMGEVGPQLKSFAQAALHAETPFGVLVLASEDPQRFYPEMGVLYLARISDLVSAAILRCAHQK</sequence>
<comment type="caution">
    <text evidence="1">The sequence shown here is derived from an EMBL/GenBank/DDBJ whole genome shotgun (WGS) entry which is preliminary data.</text>
</comment>
<dbReference type="Proteomes" id="UP001172778">
    <property type="component" value="Unassembled WGS sequence"/>
</dbReference>
<dbReference type="Gene3D" id="3.30.450.40">
    <property type="match status" value="1"/>
</dbReference>
<keyword evidence="2" id="KW-1185">Reference proteome</keyword>
<gene>
    <name evidence="1" type="ORF">PZA18_02230</name>
</gene>
<evidence type="ECO:0000313" key="1">
    <source>
        <dbReference type="EMBL" id="MDK2122863.1"/>
    </source>
</evidence>
<dbReference type="RefSeq" id="WP_284099150.1">
    <property type="nucleotide sequence ID" value="NZ_JARRAF010000002.1"/>
</dbReference>
<organism evidence="1 2">
    <name type="scientific">Parachitinimonas caeni</name>
    <dbReference type="NCBI Taxonomy" id="3031301"/>
    <lineage>
        <taxon>Bacteria</taxon>
        <taxon>Pseudomonadati</taxon>
        <taxon>Pseudomonadota</taxon>
        <taxon>Betaproteobacteria</taxon>
        <taxon>Neisseriales</taxon>
        <taxon>Chitinibacteraceae</taxon>
        <taxon>Parachitinimonas</taxon>
    </lineage>
</organism>
<dbReference type="EMBL" id="JARRAF010000002">
    <property type="protein sequence ID" value="MDK2122863.1"/>
    <property type="molecule type" value="Genomic_DNA"/>
</dbReference>
<dbReference type="Pfam" id="PF04340">
    <property type="entry name" value="DUF484"/>
    <property type="match status" value="1"/>
</dbReference>
<evidence type="ECO:0000313" key="2">
    <source>
        <dbReference type="Proteomes" id="UP001172778"/>
    </source>
</evidence>
<dbReference type="InterPro" id="IPR029016">
    <property type="entry name" value="GAF-like_dom_sf"/>
</dbReference>
<dbReference type="InterPro" id="IPR007435">
    <property type="entry name" value="DUF484"/>
</dbReference>
<protein>
    <submittedName>
        <fullName evidence="1">DUF484 family protein</fullName>
    </submittedName>
</protein>
<dbReference type="PANTHER" id="PTHR38765">
    <property type="entry name" value="DUF484 DOMAIN-CONTAINING PROTEIN"/>
    <property type="match status" value="1"/>
</dbReference>
<name>A0ABT7DS26_9NEIS</name>
<proteinExistence type="predicted"/>
<dbReference type="PANTHER" id="PTHR38765:SF1">
    <property type="entry name" value="DUF484 DOMAIN-CONTAINING PROTEIN"/>
    <property type="match status" value="1"/>
</dbReference>
<reference evidence="1" key="1">
    <citation type="submission" date="2023-03" db="EMBL/GenBank/DDBJ databases">
        <title>Chitinimonas shenzhenensis gen. nov., sp. nov., a novel member of family Burkholderiaceae isolated from activated sludge collected in Shen Zhen, China.</title>
        <authorList>
            <person name="Wang X."/>
        </authorList>
    </citation>
    <scope>NUCLEOTIDE SEQUENCE</scope>
    <source>
        <strain evidence="1">DQS-5</strain>
    </source>
</reference>